<keyword evidence="1" id="KW-0472">Membrane</keyword>
<evidence type="ECO:0000313" key="2">
    <source>
        <dbReference type="EMBL" id="SPD23087.1"/>
    </source>
</evidence>
<reference evidence="2" key="1">
    <citation type="submission" date="2018-02" db="EMBL/GenBank/DDBJ databases">
        <authorList>
            <person name="Cohen D.B."/>
            <person name="Kent A.D."/>
        </authorList>
    </citation>
    <scope>NUCLEOTIDE SEQUENCE</scope>
</reference>
<accession>A0A2N9IAY9</accession>
<name>A0A2N9IAY9_FAGSY</name>
<evidence type="ECO:0000256" key="1">
    <source>
        <dbReference type="SAM" id="Phobius"/>
    </source>
</evidence>
<dbReference type="AlphaFoldDB" id="A0A2N9IAY9"/>
<dbReference type="EMBL" id="OIVN01005558">
    <property type="protein sequence ID" value="SPD23087.1"/>
    <property type="molecule type" value="Genomic_DNA"/>
</dbReference>
<keyword evidence="1" id="KW-1133">Transmembrane helix</keyword>
<proteinExistence type="predicted"/>
<feature type="transmembrane region" description="Helical" evidence="1">
    <location>
        <begin position="313"/>
        <end position="333"/>
    </location>
</feature>
<gene>
    <name evidence="2" type="ORF">FSB_LOCUS50969</name>
</gene>
<protein>
    <recommendedName>
        <fullName evidence="3">NAC domain-containing protein</fullName>
    </recommendedName>
</protein>
<evidence type="ECO:0008006" key="3">
    <source>
        <dbReference type="Google" id="ProtNLM"/>
    </source>
</evidence>
<organism evidence="2">
    <name type="scientific">Fagus sylvatica</name>
    <name type="common">Beechnut</name>
    <dbReference type="NCBI Taxonomy" id="28930"/>
    <lineage>
        <taxon>Eukaryota</taxon>
        <taxon>Viridiplantae</taxon>
        <taxon>Streptophyta</taxon>
        <taxon>Embryophyta</taxon>
        <taxon>Tracheophyta</taxon>
        <taxon>Spermatophyta</taxon>
        <taxon>Magnoliopsida</taxon>
        <taxon>eudicotyledons</taxon>
        <taxon>Gunneridae</taxon>
        <taxon>Pentapetalae</taxon>
        <taxon>rosids</taxon>
        <taxon>fabids</taxon>
        <taxon>Fagales</taxon>
        <taxon>Fagaceae</taxon>
        <taxon>Fagus</taxon>
    </lineage>
</organism>
<sequence length="345" mass="38745">MMQDLYVLCRVIYKSTLRLINGVQSGTPLNQENWDHHDMLNNAFESPQLPDQPHSQHVLPDDQNMSMVTSMPVDTNIAGSSIEAFPILTEPSGEFTFSLEGDNYLTKVALFAEETTWPFDNNNKNEHQDLFNYNQSQYEAPPSWDACDTFKDLDDLGFLTELNNNGYDPILDFSMPQSVDRKPTILQGQHWSHDPLDMSSKLNNNSVVPKINEDEALSYNPAAIPWELHKESESFSVTESGTQSAISSSLQSILESIPASHASAVENPVHKSGWSLEGQPFDVLLPNGSSKHHKYKLLNQPWRRASPGKGYKFVAGLVVLSGTSWFVVVLMVAKIARLLWKMIFC</sequence>
<keyword evidence="1" id="KW-0812">Transmembrane</keyword>